<keyword evidence="2 4" id="KW-0560">Oxidoreductase</keyword>
<dbReference type="EMBL" id="LELK01000015">
    <property type="protein sequence ID" value="KMM35929.1"/>
    <property type="molecule type" value="Genomic_DNA"/>
</dbReference>
<dbReference type="InterPro" id="IPR036291">
    <property type="entry name" value="NAD(P)-bd_dom_sf"/>
</dbReference>
<evidence type="ECO:0000313" key="8">
    <source>
        <dbReference type="Proteomes" id="UP000035996"/>
    </source>
</evidence>
<reference evidence="7" key="1">
    <citation type="submission" date="2015-06" db="EMBL/GenBank/DDBJ databases">
        <authorList>
            <person name="Liu B."/>
            <person name="Wang J."/>
            <person name="Zhu Y."/>
            <person name="Liu G."/>
            <person name="Chen Q."/>
            <person name="Zheng C."/>
            <person name="Che J."/>
            <person name="Ge C."/>
            <person name="Shi H."/>
            <person name="Pan Z."/>
            <person name="Liu X."/>
        </authorList>
    </citation>
    <scope>NUCLEOTIDE SEQUENCE [LARGE SCALE GENOMIC DNA]</scope>
    <source>
        <strain evidence="7">DSM 16346</strain>
    </source>
</reference>
<comment type="caution">
    <text evidence="7">The sequence shown here is derived from an EMBL/GenBank/DDBJ whole genome shotgun (WGS) entry which is preliminary data.</text>
</comment>
<evidence type="ECO:0000313" key="7">
    <source>
        <dbReference type="EMBL" id="KMM35929.1"/>
    </source>
</evidence>
<comment type="similarity">
    <text evidence="1 4">Belongs to the D-isomer specific 2-hydroxyacid dehydrogenase family.</text>
</comment>
<name>A0A0J6CUZ6_9BACL</name>
<gene>
    <name evidence="7" type="ORF">AB986_21020</name>
</gene>
<dbReference type="GO" id="GO:0016616">
    <property type="term" value="F:oxidoreductase activity, acting on the CH-OH group of donors, NAD or NADP as acceptor"/>
    <property type="evidence" value="ECO:0007669"/>
    <property type="project" value="InterPro"/>
</dbReference>
<sequence length="316" mass="36079">MQILSTAKLRSDIKDQLIEAYPEVTFRFERSMKEAELFLSEAEILLTYGEDLTVEHIEKARHLKWIMVLSAGLERMPLETIKERGILITNARGIHSIPMAEYTISVMLQVAREVKQVIANESQGIWKKKVPMEEITGSTIGVVGTGAIGCEIGRIAHAFRMKTLGVNRTGHDADHFDEIYKNEDITSMLPRCDYVIGVLPSTTNTKHYFRKKHFEEMKQSAVFINIGRGDTVNEQELLDSLNAGELKHAVLDVFENEPLDPSHPFWIMDNVTVTPHHSAISENYQPRAIEIFEYNLKKYLNECDDMKNVIDPNRGY</sequence>
<dbReference type="RefSeq" id="WP_048313651.1">
    <property type="nucleotide sequence ID" value="NZ_CP119526.1"/>
</dbReference>
<dbReference type="PANTHER" id="PTHR43333">
    <property type="entry name" value="2-HACID_DH_C DOMAIN-CONTAINING PROTEIN"/>
    <property type="match status" value="1"/>
</dbReference>
<dbReference type="Gene3D" id="3.40.50.720">
    <property type="entry name" value="NAD(P)-binding Rossmann-like Domain"/>
    <property type="match status" value="2"/>
</dbReference>
<dbReference type="Pfam" id="PF00389">
    <property type="entry name" value="2-Hacid_dh"/>
    <property type="match status" value="1"/>
</dbReference>
<dbReference type="CDD" id="cd05300">
    <property type="entry name" value="2-Hacid_dh_1"/>
    <property type="match status" value="1"/>
</dbReference>
<organism evidence="7 8">
    <name type="scientific">Guptibacillus hwajinpoensis</name>
    <dbReference type="NCBI Taxonomy" id="208199"/>
    <lineage>
        <taxon>Bacteria</taxon>
        <taxon>Bacillati</taxon>
        <taxon>Bacillota</taxon>
        <taxon>Bacilli</taxon>
        <taxon>Bacillales</taxon>
        <taxon>Guptibacillaceae</taxon>
        <taxon>Guptibacillus</taxon>
    </lineage>
</organism>
<evidence type="ECO:0000259" key="5">
    <source>
        <dbReference type="Pfam" id="PF00389"/>
    </source>
</evidence>
<dbReference type="SUPFAM" id="SSF52283">
    <property type="entry name" value="Formate/glycerate dehydrogenase catalytic domain-like"/>
    <property type="match status" value="1"/>
</dbReference>
<feature type="domain" description="D-isomer specific 2-hydroxyacid dehydrogenase catalytic" evidence="5">
    <location>
        <begin position="14"/>
        <end position="309"/>
    </location>
</feature>
<evidence type="ECO:0000256" key="3">
    <source>
        <dbReference type="ARBA" id="ARBA00023027"/>
    </source>
</evidence>
<dbReference type="AlphaFoldDB" id="A0A0J6CUZ6"/>
<dbReference type="FunFam" id="3.40.50.720:FF:000363">
    <property type="entry name" value="D-isomer specific 2-hydroxyacid dehydrogenase"/>
    <property type="match status" value="1"/>
</dbReference>
<evidence type="ECO:0000259" key="6">
    <source>
        <dbReference type="Pfam" id="PF02826"/>
    </source>
</evidence>
<dbReference type="SUPFAM" id="SSF51735">
    <property type="entry name" value="NAD(P)-binding Rossmann-fold domains"/>
    <property type="match status" value="1"/>
</dbReference>
<dbReference type="PANTHER" id="PTHR43333:SF1">
    <property type="entry name" value="D-ISOMER SPECIFIC 2-HYDROXYACID DEHYDROGENASE NAD-BINDING DOMAIN-CONTAINING PROTEIN"/>
    <property type="match status" value="1"/>
</dbReference>
<proteinExistence type="inferred from homology"/>
<dbReference type="Pfam" id="PF02826">
    <property type="entry name" value="2-Hacid_dh_C"/>
    <property type="match status" value="1"/>
</dbReference>
<dbReference type="InterPro" id="IPR006140">
    <property type="entry name" value="D-isomer_DH_NAD-bd"/>
</dbReference>
<dbReference type="Proteomes" id="UP000035996">
    <property type="component" value="Unassembled WGS sequence"/>
</dbReference>
<evidence type="ECO:0000256" key="1">
    <source>
        <dbReference type="ARBA" id="ARBA00005854"/>
    </source>
</evidence>
<protein>
    <submittedName>
        <fullName evidence="7">3-phosphoglycerate dehydrogenase</fullName>
    </submittedName>
</protein>
<feature type="domain" description="D-isomer specific 2-hydroxyacid dehydrogenase NAD-binding" evidence="6">
    <location>
        <begin position="105"/>
        <end position="277"/>
    </location>
</feature>
<keyword evidence="8" id="KW-1185">Reference proteome</keyword>
<dbReference type="InterPro" id="IPR006139">
    <property type="entry name" value="D-isomer_2_OHA_DH_cat_dom"/>
</dbReference>
<dbReference type="OrthoDB" id="9805416at2"/>
<accession>A0A0J6CUZ6</accession>
<dbReference type="GO" id="GO:0051287">
    <property type="term" value="F:NAD binding"/>
    <property type="evidence" value="ECO:0007669"/>
    <property type="project" value="InterPro"/>
</dbReference>
<dbReference type="STRING" id="157733.AB986_21020"/>
<evidence type="ECO:0000256" key="2">
    <source>
        <dbReference type="ARBA" id="ARBA00023002"/>
    </source>
</evidence>
<evidence type="ECO:0000256" key="4">
    <source>
        <dbReference type="RuleBase" id="RU003719"/>
    </source>
</evidence>
<keyword evidence="3" id="KW-0520">NAD</keyword>